<accession>A0A1J0GQC4</accession>
<name>A0A1J0GQC4_9CAUD</name>
<evidence type="ECO:0000259" key="2">
    <source>
        <dbReference type="Pfam" id="PF23811"/>
    </source>
</evidence>
<gene>
    <name evidence="3" type="ORF">SEA_AMELIE_59</name>
</gene>
<sequence length="136" mass="15005">MPDLIELSVAEVQRFAEVVRARIVHPSHTPVQAIRAGLAAVNAMRLAAAPAPVEAAPVAPRSSRRVGRLGVAERGSEWIDVDGDRWRWAWWLGAWQYKPVNPLPCEGEGEWIDCPSNARDKAPSSRYAPFTEVSPK</sequence>
<feature type="region of interest" description="Disordered" evidence="1">
    <location>
        <begin position="116"/>
        <end position="136"/>
    </location>
</feature>
<organism evidence="3 4">
    <name type="scientific">Mycobacterium phage Amelie</name>
    <dbReference type="NCBI Taxonomy" id="1913035"/>
    <lineage>
        <taxon>Viruses</taxon>
        <taxon>Duplodnaviria</taxon>
        <taxon>Heunggongvirae</taxon>
        <taxon>Uroviricota</taxon>
        <taxon>Caudoviricetes</taxon>
        <taxon>Weiservirinae</taxon>
        <taxon>Anayavirus</taxon>
        <taxon>Anayavirus amelie</taxon>
    </lineage>
</organism>
<dbReference type="EMBL" id="KX808132">
    <property type="protein sequence ID" value="APC43656.1"/>
    <property type="molecule type" value="Genomic_DNA"/>
</dbReference>
<feature type="domain" description="DUF7183" evidence="2">
    <location>
        <begin position="1"/>
        <end position="134"/>
    </location>
</feature>
<evidence type="ECO:0000313" key="3">
    <source>
        <dbReference type="EMBL" id="APC43656.1"/>
    </source>
</evidence>
<reference evidence="3 4" key="1">
    <citation type="submission" date="2016-08" db="EMBL/GenBank/DDBJ databases">
        <authorList>
            <person name="Grinspan D."/>
            <person name="Erlich J."/>
            <person name="Cui Z.D."/>
            <person name="Khazanchi R."/>
            <person name="Shaffer C.D."/>
            <person name="Hafer-Weston K.A."/>
            <person name="Elgin S.C.R."/>
            <person name="Klyczek K."/>
            <person name="Garlena R.A."/>
            <person name="Russell D.A."/>
            <person name="Pope W.H."/>
            <person name="Jacobs-Sera D."/>
            <person name="Hendrix R.W."/>
            <person name="Hatfull G.F."/>
        </authorList>
    </citation>
    <scope>NUCLEOTIDE SEQUENCE [LARGE SCALE GENOMIC DNA]</scope>
</reference>
<keyword evidence="4" id="KW-1185">Reference proteome</keyword>
<proteinExistence type="predicted"/>
<protein>
    <recommendedName>
        <fullName evidence="2">DUF7183 domain-containing protein</fullName>
    </recommendedName>
</protein>
<dbReference type="InterPro" id="IPR055607">
    <property type="entry name" value="DUF7183"/>
</dbReference>
<dbReference type="Pfam" id="PF23811">
    <property type="entry name" value="DUF7183"/>
    <property type="match status" value="1"/>
</dbReference>
<dbReference type="Proteomes" id="UP000225217">
    <property type="component" value="Segment"/>
</dbReference>
<evidence type="ECO:0000313" key="4">
    <source>
        <dbReference type="Proteomes" id="UP000225217"/>
    </source>
</evidence>
<evidence type="ECO:0000256" key="1">
    <source>
        <dbReference type="SAM" id="MobiDB-lite"/>
    </source>
</evidence>